<evidence type="ECO:0000256" key="2">
    <source>
        <dbReference type="ARBA" id="ARBA00022630"/>
    </source>
</evidence>
<reference evidence="7 8" key="1">
    <citation type="submission" date="2020-05" db="EMBL/GenBank/DDBJ databases">
        <title>Draft genome sequence of Desulfovibrio psychrotolerans JS1T.</title>
        <authorList>
            <person name="Ueno A."/>
            <person name="Tamazawa S."/>
            <person name="Tamamura S."/>
            <person name="Murakami T."/>
            <person name="Kiyama T."/>
            <person name="Inomata H."/>
            <person name="Amano Y."/>
            <person name="Miyakawa K."/>
            <person name="Tamaki H."/>
            <person name="Naganuma T."/>
            <person name="Kaneko K."/>
        </authorList>
    </citation>
    <scope>NUCLEOTIDE SEQUENCE [LARGE SCALE GENOMIC DNA]</scope>
    <source>
        <strain evidence="7 8">JS1</strain>
    </source>
</reference>
<evidence type="ECO:0000313" key="8">
    <source>
        <dbReference type="Proteomes" id="UP000503820"/>
    </source>
</evidence>
<comment type="caution">
    <text evidence="7">The sequence shown here is derived from an EMBL/GenBank/DDBJ whole genome shotgun (WGS) entry which is preliminary data.</text>
</comment>
<dbReference type="InterPro" id="IPR004507">
    <property type="entry name" value="UbiX-like"/>
</dbReference>
<dbReference type="EMBL" id="BLVP01000035">
    <property type="protein sequence ID" value="GFM38075.1"/>
    <property type="molecule type" value="Genomic_DNA"/>
</dbReference>
<evidence type="ECO:0000256" key="4">
    <source>
        <dbReference type="ARBA" id="ARBA00022679"/>
    </source>
</evidence>
<dbReference type="InterPro" id="IPR036551">
    <property type="entry name" value="Flavin_trans-like"/>
</dbReference>
<feature type="binding site" evidence="5">
    <location>
        <begin position="5"/>
        <end position="7"/>
    </location>
    <ligand>
        <name>FMN</name>
        <dbReference type="ChEBI" id="CHEBI:58210"/>
    </ligand>
</feature>
<sequence length="193" mass="20363">MGVTGASGMPLAVTLLRALHGSGQVETHLIVSDAARQVLVLESAMQVEQLAAWAHATYAPQDFGAPPASGSWRHDGMVVCPCSMASLAAIANGLGSNLLHRAADVTLKERRPLILVPRETPLNRVHLRNMLAADEAGACIMPPVPGFYSGAADLQGVLDHLAGRIMDQLGLENTLVRRWQGMGAGYEGQVPSN</sequence>
<proteinExistence type="inferred from homology"/>
<keyword evidence="8" id="KW-1185">Reference proteome</keyword>
<comment type="similarity">
    <text evidence="5">Belongs to the UbiX/PAD1 family.</text>
</comment>
<dbReference type="HAMAP" id="MF_01984">
    <property type="entry name" value="ubiX_pad"/>
    <property type="match status" value="1"/>
</dbReference>
<name>A0A7J0BY09_9BACT</name>
<feature type="binding site" evidence="5">
    <location>
        <position position="148"/>
    </location>
    <ligand>
        <name>dimethylallyl phosphate</name>
        <dbReference type="ChEBI" id="CHEBI:88052"/>
    </ligand>
</feature>
<dbReference type="InterPro" id="IPR003382">
    <property type="entry name" value="Flavoprotein"/>
</dbReference>
<dbReference type="SUPFAM" id="SSF52507">
    <property type="entry name" value="Homo-oligomeric flavin-containing Cys decarboxylases, HFCD"/>
    <property type="match status" value="1"/>
</dbReference>
<dbReference type="NCBIfam" id="TIGR00421">
    <property type="entry name" value="ubiX_pad"/>
    <property type="match status" value="1"/>
</dbReference>
<evidence type="ECO:0000259" key="6">
    <source>
        <dbReference type="Pfam" id="PF02441"/>
    </source>
</evidence>
<keyword evidence="2 5" id="KW-0285">Flavoprotein</keyword>
<keyword evidence="4 5" id="KW-0808">Transferase</keyword>
<protein>
    <recommendedName>
        <fullName evidence="5">Flavin prenyltransferase UbiX</fullName>
        <ecNumber evidence="5">2.5.1.129</ecNumber>
    </recommendedName>
</protein>
<keyword evidence="1 5" id="KW-0637">Prenyltransferase</keyword>
<dbReference type="AlphaFoldDB" id="A0A7J0BY09"/>
<evidence type="ECO:0000256" key="5">
    <source>
        <dbReference type="HAMAP-Rule" id="MF_01984"/>
    </source>
</evidence>
<dbReference type="Gene3D" id="3.40.50.1950">
    <property type="entry name" value="Flavin prenyltransferase-like"/>
    <property type="match status" value="1"/>
</dbReference>
<evidence type="ECO:0000256" key="1">
    <source>
        <dbReference type="ARBA" id="ARBA00022602"/>
    </source>
</evidence>
<dbReference type="Pfam" id="PF02441">
    <property type="entry name" value="Flavoprotein"/>
    <property type="match status" value="1"/>
</dbReference>
<dbReference type="NCBIfam" id="NF004685">
    <property type="entry name" value="PRK06029.1"/>
    <property type="match status" value="1"/>
</dbReference>
<dbReference type="Proteomes" id="UP000503820">
    <property type="component" value="Unassembled WGS sequence"/>
</dbReference>
<comment type="function">
    <text evidence="5">Flavin prenyltransferase that catalyzes the synthesis of the prenylated FMN cofactor (prenyl-FMN) for 4-hydroxy-3-polyprenylbenzoic acid decarboxylase UbiD. The prenyltransferase is metal-independent and links a dimethylallyl moiety from dimethylallyl monophosphate (DMAP) to the flavin N5 and C6 atoms of FMN.</text>
</comment>
<gene>
    <name evidence="5 7" type="primary">ubiX</name>
    <name evidence="7" type="ORF">DSM19430T_27590</name>
</gene>
<organism evidence="7 8">
    <name type="scientific">Desulfovibrio psychrotolerans</name>
    <dbReference type="NCBI Taxonomy" id="415242"/>
    <lineage>
        <taxon>Bacteria</taxon>
        <taxon>Pseudomonadati</taxon>
        <taxon>Thermodesulfobacteriota</taxon>
        <taxon>Desulfovibrionia</taxon>
        <taxon>Desulfovibrionales</taxon>
        <taxon>Desulfovibrionaceae</taxon>
        <taxon>Desulfovibrio</taxon>
    </lineage>
</organism>
<accession>A0A7J0BY09</accession>
<dbReference type="GO" id="GO:0106141">
    <property type="term" value="F:flavin prenyltransferase activity"/>
    <property type="evidence" value="ECO:0007669"/>
    <property type="project" value="UniProtKB-EC"/>
</dbReference>
<feature type="domain" description="Flavoprotein" evidence="6">
    <location>
        <begin position="2"/>
        <end position="168"/>
    </location>
</feature>
<evidence type="ECO:0000313" key="7">
    <source>
        <dbReference type="EMBL" id="GFM38075.1"/>
    </source>
</evidence>
<comment type="caution">
    <text evidence="5">Lacks conserved residue(s) required for the propagation of feature annotation.</text>
</comment>
<keyword evidence="3 5" id="KW-0288">FMN</keyword>
<feature type="binding site" evidence="5">
    <location>
        <position position="118"/>
    </location>
    <ligand>
        <name>FMN</name>
        <dbReference type="ChEBI" id="CHEBI:58210"/>
    </ligand>
</feature>
<comment type="catalytic activity">
    <reaction evidence="5">
        <text>dimethylallyl phosphate + FMNH2 = prenylated FMNH2 + phosphate</text>
        <dbReference type="Rhea" id="RHEA:37743"/>
        <dbReference type="ChEBI" id="CHEBI:43474"/>
        <dbReference type="ChEBI" id="CHEBI:57618"/>
        <dbReference type="ChEBI" id="CHEBI:87467"/>
        <dbReference type="ChEBI" id="CHEBI:88052"/>
        <dbReference type="EC" id="2.5.1.129"/>
    </reaction>
</comment>
<feature type="binding site" evidence="5">
    <location>
        <begin position="83"/>
        <end position="86"/>
    </location>
    <ligand>
        <name>FMN</name>
        <dbReference type="ChEBI" id="CHEBI:58210"/>
    </ligand>
</feature>
<feature type="binding site" evidence="5">
    <location>
        <position position="164"/>
    </location>
    <ligand>
        <name>dimethylallyl phosphate</name>
        <dbReference type="ChEBI" id="CHEBI:88052"/>
    </ligand>
</feature>
<feature type="binding site" evidence="5">
    <location>
        <position position="32"/>
    </location>
    <ligand>
        <name>FMN</name>
        <dbReference type="ChEBI" id="CHEBI:58210"/>
    </ligand>
</feature>
<dbReference type="EC" id="2.5.1.129" evidence="5"/>
<evidence type="ECO:0000256" key="3">
    <source>
        <dbReference type="ARBA" id="ARBA00022643"/>
    </source>
</evidence>